<dbReference type="OrthoDB" id="9807434at2"/>
<evidence type="ECO:0000256" key="3">
    <source>
        <dbReference type="ARBA" id="ARBA00022741"/>
    </source>
</evidence>
<name>A0A1B1S844_9BACT</name>
<comment type="catalytic activity">
    <reaction evidence="7 8">
        <text>CMP + ATP = CDP + ADP</text>
        <dbReference type="Rhea" id="RHEA:11600"/>
        <dbReference type="ChEBI" id="CHEBI:30616"/>
        <dbReference type="ChEBI" id="CHEBI:58069"/>
        <dbReference type="ChEBI" id="CHEBI:60377"/>
        <dbReference type="ChEBI" id="CHEBI:456216"/>
        <dbReference type="EC" id="2.7.4.25"/>
    </reaction>
</comment>
<dbReference type="PANTHER" id="PTHR21299">
    <property type="entry name" value="CYTIDYLATE KINASE/PANTOATE-BETA-ALANINE LIGASE"/>
    <property type="match status" value="1"/>
</dbReference>
<dbReference type="KEGG" id="pary:A4V02_04040"/>
<evidence type="ECO:0000256" key="8">
    <source>
        <dbReference type="HAMAP-Rule" id="MF_00238"/>
    </source>
</evidence>
<dbReference type="GO" id="GO:0015949">
    <property type="term" value="P:nucleobase-containing small molecule interconversion"/>
    <property type="evidence" value="ECO:0007669"/>
    <property type="project" value="TreeGrafter"/>
</dbReference>
<dbReference type="GO" id="GO:0036431">
    <property type="term" value="F:dCMP kinase activity"/>
    <property type="evidence" value="ECO:0007669"/>
    <property type="project" value="InterPro"/>
</dbReference>
<dbReference type="SUPFAM" id="SSF52540">
    <property type="entry name" value="P-loop containing nucleoside triphosphate hydrolases"/>
    <property type="match status" value="1"/>
</dbReference>
<keyword evidence="5 8" id="KW-0067">ATP-binding</keyword>
<evidence type="ECO:0000256" key="5">
    <source>
        <dbReference type="ARBA" id="ARBA00022840"/>
    </source>
</evidence>
<dbReference type="GO" id="GO:0005524">
    <property type="term" value="F:ATP binding"/>
    <property type="evidence" value="ECO:0007669"/>
    <property type="project" value="UniProtKB-UniRule"/>
</dbReference>
<dbReference type="InterPro" id="IPR003136">
    <property type="entry name" value="Cytidylate_kin"/>
</dbReference>
<protein>
    <recommendedName>
        <fullName evidence="8">Cytidylate kinase</fullName>
        <shortName evidence="8">CK</shortName>
        <ecNumber evidence="8">2.7.4.25</ecNumber>
    </recommendedName>
    <alternativeName>
        <fullName evidence="8">Cytidine monophosphate kinase</fullName>
        <shortName evidence="8">CMP kinase</shortName>
    </alternativeName>
</protein>
<feature type="binding site" evidence="8">
    <location>
        <begin position="14"/>
        <end position="22"/>
    </location>
    <ligand>
        <name>ATP</name>
        <dbReference type="ChEBI" id="CHEBI:30616"/>
    </ligand>
</feature>
<evidence type="ECO:0000313" key="11">
    <source>
        <dbReference type="Proteomes" id="UP000186351"/>
    </source>
</evidence>
<keyword evidence="2 8" id="KW-0808">Transferase</keyword>
<accession>A0A1B1S844</accession>
<dbReference type="CDD" id="cd02020">
    <property type="entry name" value="CMPK"/>
    <property type="match status" value="1"/>
</dbReference>
<evidence type="ECO:0000256" key="4">
    <source>
        <dbReference type="ARBA" id="ARBA00022777"/>
    </source>
</evidence>
<comment type="subcellular location">
    <subcellularLocation>
        <location evidence="8">Cytoplasm</location>
    </subcellularLocation>
</comment>
<dbReference type="STRING" id="1796646.A4V02_04040"/>
<dbReference type="EC" id="2.7.4.25" evidence="8"/>
<dbReference type="RefSeq" id="WP_068960327.1">
    <property type="nucleotide sequence ID" value="NZ_CAJTAP010000006.1"/>
</dbReference>
<evidence type="ECO:0000256" key="2">
    <source>
        <dbReference type="ARBA" id="ARBA00022679"/>
    </source>
</evidence>
<dbReference type="GO" id="GO:0006220">
    <property type="term" value="P:pyrimidine nucleotide metabolic process"/>
    <property type="evidence" value="ECO:0007669"/>
    <property type="project" value="UniProtKB-UniRule"/>
</dbReference>
<evidence type="ECO:0000259" key="9">
    <source>
        <dbReference type="Pfam" id="PF02224"/>
    </source>
</evidence>
<dbReference type="GO" id="GO:0005829">
    <property type="term" value="C:cytosol"/>
    <property type="evidence" value="ECO:0007669"/>
    <property type="project" value="TreeGrafter"/>
</dbReference>
<dbReference type="Pfam" id="PF02224">
    <property type="entry name" value="Cytidylate_kin"/>
    <property type="match status" value="1"/>
</dbReference>
<dbReference type="NCBIfam" id="TIGR00017">
    <property type="entry name" value="cmk"/>
    <property type="match status" value="1"/>
</dbReference>
<evidence type="ECO:0000256" key="7">
    <source>
        <dbReference type="ARBA" id="ARBA00048478"/>
    </source>
</evidence>
<dbReference type="Proteomes" id="UP000186351">
    <property type="component" value="Chromosome"/>
</dbReference>
<organism evidence="10 11">
    <name type="scientific">Muribaculum intestinale</name>
    <dbReference type="NCBI Taxonomy" id="1796646"/>
    <lineage>
        <taxon>Bacteria</taxon>
        <taxon>Pseudomonadati</taxon>
        <taxon>Bacteroidota</taxon>
        <taxon>Bacteroidia</taxon>
        <taxon>Bacteroidales</taxon>
        <taxon>Muribaculaceae</taxon>
        <taxon>Muribaculum</taxon>
    </lineage>
</organism>
<accession>A0A1Z2XKJ4</accession>
<keyword evidence="3 8" id="KW-0547">Nucleotide-binding</keyword>
<sequence length="234" mass="25740">MSSSDNKIIIAIDGYSSSGKSSMARALASSIGYRYVDSGAMYRAVTLWGLRRGIVSDGTVDEEALIAALPDIAIDFQPIPGEGQHTLLCGEDVESEIRSLRVSDNVSQVAVIPAVRHHLVALQQQFGREKGIVMDGRDIGTTVFPDAEMKVFVDASAETRAHRRFLELQQKGMEATYEDVLANVKQRDHIDTTRAESPLTKASDAISLDNSDMTIAEQNEWLIELYNRILAAKR</sequence>
<dbReference type="EMBL" id="CP015402">
    <property type="protein sequence ID" value="ANU62967.1"/>
    <property type="molecule type" value="Genomic_DNA"/>
</dbReference>
<evidence type="ECO:0000313" key="10">
    <source>
        <dbReference type="EMBL" id="ANU62967.1"/>
    </source>
</evidence>
<dbReference type="InterPro" id="IPR027417">
    <property type="entry name" value="P-loop_NTPase"/>
</dbReference>
<proteinExistence type="inferred from homology"/>
<comment type="similarity">
    <text evidence="1 8">Belongs to the cytidylate kinase family. Type 1 subfamily.</text>
</comment>
<dbReference type="GeneID" id="65536016"/>
<evidence type="ECO:0000256" key="1">
    <source>
        <dbReference type="ARBA" id="ARBA00009427"/>
    </source>
</evidence>
<dbReference type="HAMAP" id="MF_00238">
    <property type="entry name" value="Cytidyl_kinase_type1"/>
    <property type="match status" value="1"/>
</dbReference>
<dbReference type="InterPro" id="IPR011994">
    <property type="entry name" value="Cytidylate_kinase_dom"/>
</dbReference>
<dbReference type="PANTHER" id="PTHR21299:SF2">
    <property type="entry name" value="CYTIDYLATE KINASE"/>
    <property type="match status" value="1"/>
</dbReference>
<dbReference type="Gene3D" id="3.40.50.300">
    <property type="entry name" value="P-loop containing nucleotide triphosphate hydrolases"/>
    <property type="match status" value="1"/>
</dbReference>
<reference evidence="11" key="1">
    <citation type="submission" date="2016-04" db="EMBL/GenBank/DDBJ databases">
        <title>Complete Genome Sequences of Twelve Strains of a Stable Defined Moderately Diverse Mouse Microbiota 2 (sDMDMm2).</title>
        <authorList>
            <person name="Uchimura Y."/>
            <person name="Wyss M."/>
            <person name="Brugiroux S."/>
            <person name="Limenitakis J.P."/>
            <person name="Stecher B."/>
            <person name="McCoy K.D."/>
            <person name="Macpherson A.J."/>
        </authorList>
    </citation>
    <scope>NUCLEOTIDE SEQUENCE [LARGE SCALE GENOMIC DNA]</scope>
    <source>
        <strain evidence="11">YL27</strain>
    </source>
</reference>
<comment type="catalytic activity">
    <reaction evidence="6 8">
        <text>dCMP + ATP = dCDP + ADP</text>
        <dbReference type="Rhea" id="RHEA:25094"/>
        <dbReference type="ChEBI" id="CHEBI:30616"/>
        <dbReference type="ChEBI" id="CHEBI:57566"/>
        <dbReference type="ChEBI" id="CHEBI:58593"/>
        <dbReference type="ChEBI" id="CHEBI:456216"/>
        <dbReference type="EC" id="2.7.4.25"/>
    </reaction>
</comment>
<dbReference type="GO" id="GO:0036430">
    <property type="term" value="F:CMP kinase activity"/>
    <property type="evidence" value="ECO:0007669"/>
    <property type="project" value="RHEA"/>
</dbReference>
<evidence type="ECO:0000256" key="6">
    <source>
        <dbReference type="ARBA" id="ARBA00047615"/>
    </source>
</evidence>
<gene>
    <name evidence="8" type="primary">cmk</name>
    <name evidence="10" type="ORF">A4V02_04040</name>
</gene>
<keyword evidence="8" id="KW-0963">Cytoplasm</keyword>
<feature type="domain" description="Cytidylate kinase" evidence="9">
    <location>
        <begin position="10"/>
        <end position="227"/>
    </location>
</feature>
<dbReference type="AlphaFoldDB" id="A0A1B1S844"/>
<keyword evidence="11" id="KW-1185">Reference proteome</keyword>
<keyword evidence="4 8" id="KW-0418">Kinase</keyword>